<dbReference type="RefSeq" id="WP_103083055.1">
    <property type="nucleotide sequence ID" value="NZ_CP021850.1"/>
</dbReference>
<evidence type="ECO:0000313" key="2">
    <source>
        <dbReference type="EMBL" id="PNT95153.1"/>
    </source>
</evidence>
<gene>
    <name evidence="2" type="ORF">CDQ84_17625</name>
</gene>
<dbReference type="OrthoDB" id="1376408at2"/>
<name>A0A2K2F781_9CLOT</name>
<organism evidence="2 3">
    <name type="scientific">Clostridium thermosuccinogenes</name>
    <dbReference type="NCBI Taxonomy" id="84032"/>
    <lineage>
        <taxon>Bacteria</taxon>
        <taxon>Bacillati</taxon>
        <taxon>Bacillota</taxon>
        <taxon>Clostridia</taxon>
        <taxon>Eubacteriales</taxon>
        <taxon>Clostridiaceae</taxon>
        <taxon>Clostridium</taxon>
    </lineage>
</organism>
<reference evidence="2 3" key="1">
    <citation type="submission" date="2017-06" db="EMBL/GenBank/DDBJ databases">
        <title>Investigating the central metabolism of Clostridium thermosuccinogenes.</title>
        <authorList>
            <person name="Koendjbiharie J.G."/>
            <person name="van Kranenburg R."/>
        </authorList>
    </citation>
    <scope>NUCLEOTIDE SEQUENCE [LARGE SCALE GENOMIC DNA]</scope>
    <source>
        <strain evidence="2 3">DSM 5806</strain>
    </source>
</reference>
<keyword evidence="3" id="KW-1185">Reference proteome</keyword>
<dbReference type="KEGG" id="cthd:CDO33_06355"/>
<dbReference type="Pfam" id="PF03050">
    <property type="entry name" value="DDE_Tnp_IS66"/>
    <property type="match status" value="1"/>
</dbReference>
<sequence>MNSIISVLIAYNQFLFFQIQQLLVFIAKNIPLKFPKYDTTSPKYNKLTVDKLPVIKKVEPLNYILLLEEYHAKHGKSLKPVNSRGKNPVPPDCVCPYCGAPHTYLYDNTGGRGQLLCKVCNNRFAKGKTDFKPITLICPYCGHTLTKKKDRKHFNIHKCVNKNCSFYLDALRKLSPEDLAEYQQDKHKFKLHYIYREFTIDYFKMDLSSLPKGATNLSFRNFSSHIMGLCLTYHVNLGLSTRVTARALWEVHGVKISHATVANYAKTAAALVKPFVDNYDYKPTNYLAADETYTKVKGVRHYVWFVMDALKKSILGYQISNTRDVGPCILAMRMAFSKFKEFPCKALKFAADGYTAYKLAQQQFMLQGMDFNLIQVIGLTNDDPVSEEYRWLKQIIERLNRTFKFSYQVTNGYGSGEGSNTHIALFVAYYNFLRPHPYTYWQPLNSIPELESIPNMPAKWQKLIELSQQLILSKQAG</sequence>
<dbReference type="GO" id="GO:0015074">
    <property type="term" value="P:DNA integration"/>
    <property type="evidence" value="ECO:0007669"/>
    <property type="project" value="InterPro"/>
</dbReference>
<proteinExistence type="predicted"/>
<protein>
    <submittedName>
        <fullName evidence="2">Transposase</fullName>
    </submittedName>
</protein>
<dbReference type="Proteomes" id="UP000236151">
    <property type="component" value="Unassembled WGS sequence"/>
</dbReference>
<dbReference type="InterPro" id="IPR004291">
    <property type="entry name" value="Transposase_IS66_central"/>
</dbReference>
<feature type="domain" description="Integrase catalytic" evidence="1">
    <location>
        <begin position="279"/>
        <end position="451"/>
    </location>
</feature>
<dbReference type="EMBL" id="NIOJ01000074">
    <property type="protein sequence ID" value="PNT95153.1"/>
    <property type="molecule type" value="Genomic_DNA"/>
</dbReference>
<comment type="caution">
    <text evidence="2">The sequence shown here is derived from an EMBL/GenBank/DDBJ whole genome shotgun (WGS) entry which is preliminary data.</text>
</comment>
<dbReference type="SUPFAM" id="SSF53098">
    <property type="entry name" value="Ribonuclease H-like"/>
    <property type="match status" value="1"/>
</dbReference>
<accession>A0A2K2F781</accession>
<evidence type="ECO:0000259" key="1">
    <source>
        <dbReference type="PROSITE" id="PS50994"/>
    </source>
</evidence>
<dbReference type="InterPro" id="IPR024064">
    <property type="entry name" value="FdhE-like_sf"/>
</dbReference>
<dbReference type="InterPro" id="IPR001584">
    <property type="entry name" value="Integrase_cat-core"/>
</dbReference>
<dbReference type="AlphaFoldDB" id="A0A2K2F781"/>
<dbReference type="SUPFAM" id="SSF144020">
    <property type="entry name" value="FdhE-like"/>
    <property type="match status" value="1"/>
</dbReference>
<dbReference type="PROSITE" id="PS50994">
    <property type="entry name" value="INTEGRASE"/>
    <property type="match status" value="1"/>
</dbReference>
<evidence type="ECO:0000313" key="3">
    <source>
        <dbReference type="Proteomes" id="UP000236151"/>
    </source>
</evidence>
<dbReference type="InterPro" id="IPR012337">
    <property type="entry name" value="RNaseH-like_sf"/>
</dbReference>